<dbReference type="AlphaFoldDB" id="A0A2S9J8Q5"/>
<evidence type="ECO:0000313" key="1">
    <source>
        <dbReference type="EMBL" id="PRD49140.1"/>
    </source>
</evidence>
<reference evidence="1 2" key="1">
    <citation type="submission" date="2018-02" db="EMBL/GenBank/DDBJ databases">
        <title>The draft genome of Sphingobacterium sp. 5JN-11.</title>
        <authorList>
            <person name="Liu L."/>
            <person name="Li L."/>
            <person name="Liang L."/>
            <person name="Zhang X."/>
            <person name="Wang T."/>
        </authorList>
    </citation>
    <scope>NUCLEOTIDE SEQUENCE [LARGE SCALE GENOMIC DNA]</scope>
    <source>
        <strain evidence="1 2">5JN-11</strain>
    </source>
</reference>
<comment type="caution">
    <text evidence="1">The sequence shown here is derived from an EMBL/GenBank/DDBJ whole genome shotgun (WGS) entry which is preliminary data.</text>
</comment>
<dbReference type="Proteomes" id="UP000239711">
    <property type="component" value="Unassembled WGS sequence"/>
</dbReference>
<accession>A0A2S9J8Q5</accession>
<organism evidence="1 2">
    <name type="scientific">Sphingobacterium haloxyli</name>
    <dbReference type="NCBI Taxonomy" id="2100533"/>
    <lineage>
        <taxon>Bacteria</taxon>
        <taxon>Pseudomonadati</taxon>
        <taxon>Bacteroidota</taxon>
        <taxon>Sphingobacteriia</taxon>
        <taxon>Sphingobacteriales</taxon>
        <taxon>Sphingobacteriaceae</taxon>
        <taxon>Sphingobacterium</taxon>
    </lineage>
</organism>
<gene>
    <name evidence="1" type="ORF">C5745_00400</name>
</gene>
<evidence type="ECO:0000313" key="2">
    <source>
        <dbReference type="Proteomes" id="UP000239711"/>
    </source>
</evidence>
<keyword evidence="2" id="KW-1185">Reference proteome</keyword>
<protein>
    <submittedName>
        <fullName evidence="1">Uncharacterized protein</fullName>
    </submittedName>
</protein>
<dbReference type="EMBL" id="PVBQ01000001">
    <property type="protein sequence ID" value="PRD49140.1"/>
    <property type="molecule type" value="Genomic_DNA"/>
</dbReference>
<proteinExistence type="predicted"/>
<sequence length="248" mass="29418">MANAVSLTKFELTFLLKENKPILKYIVYPCKDFVDMKQLFICVALVLSFSVLFAQRGAIDTDIFGTLQYKSADGRYKASLEKNIFDDLIFTDSRNNKLQYEKKYLDKIEPGLRGNKDAQVRLLRRLVRENSRHADYRATFKVDIFDMTIIEDNKSYKLEEGKDIFGHINVEERVNGSKIRLKRNLRGGLEYTRDSNKASFDKDIFDRWIYKDSFGNEIQFGKETRKRILEQYGTDEEFFWELLDRYFY</sequence>
<name>A0A2S9J8Q5_9SPHI</name>